<protein>
    <submittedName>
        <fullName evidence="1">Uncharacterized protein</fullName>
    </submittedName>
</protein>
<organism evidence="1 2">
    <name type="scientific">Pleuronectes platessa</name>
    <name type="common">European plaice</name>
    <dbReference type="NCBI Taxonomy" id="8262"/>
    <lineage>
        <taxon>Eukaryota</taxon>
        <taxon>Metazoa</taxon>
        <taxon>Chordata</taxon>
        <taxon>Craniata</taxon>
        <taxon>Vertebrata</taxon>
        <taxon>Euteleostomi</taxon>
        <taxon>Actinopterygii</taxon>
        <taxon>Neopterygii</taxon>
        <taxon>Teleostei</taxon>
        <taxon>Neoteleostei</taxon>
        <taxon>Acanthomorphata</taxon>
        <taxon>Carangaria</taxon>
        <taxon>Pleuronectiformes</taxon>
        <taxon>Pleuronectoidei</taxon>
        <taxon>Pleuronectidae</taxon>
        <taxon>Pleuronectes</taxon>
    </lineage>
</organism>
<sequence>MAAESTRRFTKNLLKPGSAAEIRQTASNAVRHSAVTVSEPRGEREKSTWWWKAHHHLWAPATSTTPLGAAAAASYIDPAEEERERGTIHYVQKRMRRSGRHISLHSSVVKEAAYWLNILVISSNPVLSTSVSSPLLSSPLLSLLSSPLPSSPLPSSPLPSYISPPLLSSPLLSSPLLSLELHSVSDSVEQSFVGGGALCVRSSEDMLSV</sequence>
<dbReference type="AlphaFoldDB" id="A0A9N7YHU7"/>
<name>A0A9N7YHU7_PLEPL</name>
<reference evidence="1" key="1">
    <citation type="submission" date="2020-03" db="EMBL/GenBank/DDBJ databases">
        <authorList>
            <person name="Weist P."/>
        </authorList>
    </citation>
    <scope>NUCLEOTIDE SEQUENCE</scope>
</reference>
<evidence type="ECO:0000313" key="2">
    <source>
        <dbReference type="Proteomes" id="UP001153269"/>
    </source>
</evidence>
<keyword evidence="2" id="KW-1185">Reference proteome</keyword>
<accession>A0A9N7YHU7</accession>
<dbReference type="Proteomes" id="UP001153269">
    <property type="component" value="Unassembled WGS sequence"/>
</dbReference>
<comment type="caution">
    <text evidence="1">The sequence shown here is derived from an EMBL/GenBank/DDBJ whole genome shotgun (WGS) entry which is preliminary data.</text>
</comment>
<dbReference type="EMBL" id="CADEAL010000868">
    <property type="protein sequence ID" value="CAB1426213.1"/>
    <property type="molecule type" value="Genomic_DNA"/>
</dbReference>
<gene>
    <name evidence="1" type="ORF">PLEPLA_LOCUS14148</name>
</gene>
<evidence type="ECO:0000313" key="1">
    <source>
        <dbReference type="EMBL" id="CAB1426213.1"/>
    </source>
</evidence>
<proteinExistence type="predicted"/>